<keyword evidence="1" id="KW-0472">Membrane</keyword>
<evidence type="ECO:0000313" key="2">
    <source>
        <dbReference type="EMBL" id="PMS38462.1"/>
    </source>
</evidence>
<organism evidence="2 3">
    <name type="scientific">Trinickia symbiotica</name>
    <dbReference type="NCBI Taxonomy" id="863227"/>
    <lineage>
        <taxon>Bacteria</taxon>
        <taxon>Pseudomonadati</taxon>
        <taxon>Pseudomonadota</taxon>
        <taxon>Betaproteobacteria</taxon>
        <taxon>Burkholderiales</taxon>
        <taxon>Burkholderiaceae</taxon>
        <taxon>Trinickia</taxon>
    </lineage>
</organism>
<protein>
    <submittedName>
        <fullName evidence="2">Uncharacterized protein</fullName>
    </submittedName>
</protein>
<dbReference type="AlphaFoldDB" id="A0A2N7XA91"/>
<keyword evidence="3" id="KW-1185">Reference proteome</keyword>
<name>A0A2N7XA91_9BURK</name>
<sequence length="131" mass="12731">MSLKSDALETVLVIGAVGLGLWWLERKITGGAAAVGAAISDGASSAWNTATTPVDLGNSTASDIGSGIVDAPANTLDALSLGMISGSGGTSGNGGLGSWLWNIVNGNAFAPASAQAPNLGPVDYGTSGAAW</sequence>
<proteinExistence type="predicted"/>
<dbReference type="RefSeq" id="WP_102606710.1">
    <property type="nucleotide sequence ID" value="NZ_PNYC01000001.1"/>
</dbReference>
<reference evidence="2 3" key="1">
    <citation type="submission" date="2018-01" db="EMBL/GenBank/DDBJ databases">
        <title>Whole genome analyses suggest that Burkholderia sensu lato contains two further novel genera in the rhizoxinica-symbiotica group Mycetohabitans gen. nov., and Trinickia gen. nov.: implications for the evolution of diazotrophy and nodulation in the Burkholderiaceae.</title>
        <authorList>
            <person name="Estrada-de los Santos P."/>
            <person name="Palmer M."/>
            <person name="Chavez-Ramirez B."/>
            <person name="Beukes C."/>
            <person name="Steenkamp E.T."/>
            <person name="Hirsch A.M."/>
            <person name="Manyaka P."/>
            <person name="Maluk M."/>
            <person name="Lafos M."/>
            <person name="Crook M."/>
            <person name="Gross E."/>
            <person name="Simon M.F."/>
            <person name="Bueno dos Reis Junior F."/>
            <person name="Poole P.S."/>
            <person name="Venter S.N."/>
            <person name="James E.K."/>
        </authorList>
    </citation>
    <scope>NUCLEOTIDE SEQUENCE [LARGE SCALE GENOMIC DNA]</scope>
    <source>
        <strain evidence="2 3">JPY 581</strain>
    </source>
</reference>
<gene>
    <name evidence="2" type="ORF">C0Z20_00830</name>
</gene>
<feature type="transmembrane region" description="Helical" evidence="1">
    <location>
        <begin position="7"/>
        <end position="24"/>
    </location>
</feature>
<comment type="caution">
    <text evidence="2">The sequence shown here is derived from an EMBL/GenBank/DDBJ whole genome shotgun (WGS) entry which is preliminary data.</text>
</comment>
<dbReference type="Proteomes" id="UP000235777">
    <property type="component" value="Unassembled WGS sequence"/>
</dbReference>
<dbReference type="EMBL" id="PNYC01000001">
    <property type="protein sequence ID" value="PMS38462.1"/>
    <property type="molecule type" value="Genomic_DNA"/>
</dbReference>
<accession>A0A2N7XA91</accession>
<evidence type="ECO:0000313" key="3">
    <source>
        <dbReference type="Proteomes" id="UP000235777"/>
    </source>
</evidence>
<keyword evidence="1" id="KW-1133">Transmembrane helix</keyword>
<keyword evidence="1" id="KW-0812">Transmembrane</keyword>
<evidence type="ECO:0000256" key="1">
    <source>
        <dbReference type="SAM" id="Phobius"/>
    </source>
</evidence>